<proteinExistence type="predicted"/>
<evidence type="ECO:0000256" key="2">
    <source>
        <dbReference type="ARBA" id="ARBA00022771"/>
    </source>
</evidence>
<keyword evidence="7" id="KW-1185">Reference proteome</keyword>
<reference evidence="7" key="1">
    <citation type="submission" date="2024-06" db="EMBL/GenBank/DDBJ databases">
        <title>Multi-omics analyses provide insights into the biosynthesis of the anticancer antibiotic pleurotin in Hohenbuehelia grisea.</title>
        <authorList>
            <person name="Weaver J.A."/>
            <person name="Alberti F."/>
        </authorList>
    </citation>
    <scope>NUCLEOTIDE SEQUENCE [LARGE SCALE GENOMIC DNA]</scope>
    <source>
        <strain evidence="7">T-177</strain>
    </source>
</reference>
<evidence type="ECO:0000313" key="7">
    <source>
        <dbReference type="Proteomes" id="UP001556367"/>
    </source>
</evidence>
<feature type="region of interest" description="Disordered" evidence="4">
    <location>
        <begin position="276"/>
        <end position="332"/>
    </location>
</feature>
<dbReference type="Pfam" id="PF01753">
    <property type="entry name" value="zf-MYND"/>
    <property type="match status" value="1"/>
</dbReference>
<organism evidence="6 7">
    <name type="scientific">Hohenbuehelia grisea</name>
    <dbReference type="NCBI Taxonomy" id="104357"/>
    <lineage>
        <taxon>Eukaryota</taxon>
        <taxon>Fungi</taxon>
        <taxon>Dikarya</taxon>
        <taxon>Basidiomycota</taxon>
        <taxon>Agaricomycotina</taxon>
        <taxon>Agaricomycetes</taxon>
        <taxon>Agaricomycetidae</taxon>
        <taxon>Agaricales</taxon>
        <taxon>Pleurotineae</taxon>
        <taxon>Pleurotaceae</taxon>
        <taxon>Hohenbuehelia</taxon>
    </lineage>
</organism>
<dbReference type="Proteomes" id="UP001556367">
    <property type="component" value="Unassembled WGS sequence"/>
</dbReference>
<dbReference type="Gene3D" id="6.10.140.2220">
    <property type="match status" value="1"/>
</dbReference>
<dbReference type="InterPro" id="IPR002893">
    <property type="entry name" value="Znf_MYND"/>
</dbReference>
<comment type="caution">
    <text evidence="6">The sequence shown here is derived from an EMBL/GenBank/DDBJ whole genome shotgun (WGS) entry which is preliminary data.</text>
</comment>
<evidence type="ECO:0000256" key="4">
    <source>
        <dbReference type="SAM" id="MobiDB-lite"/>
    </source>
</evidence>
<keyword evidence="1" id="KW-0479">Metal-binding</keyword>
<keyword evidence="2" id="KW-0863">Zinc-finger</keyword>
<evidence type="ECO:0000259" key="5">
    <source>
        <dbReference type="Pfam" id="PF01753"/>
    </source>
</evidence>
<feature type="domain" description="MYND-type" evidence="5">
    <location>
        <begin position="56"/>
        <end position="91"/>
    </location>
</feature>
<evidence type="ECO:0000256" key="1">
    <source>
        <dbReference type="ARBA" id="ARBA00022723"/>
    </source>
</evidence>
<sequence length="478" mass="52120">MSGPGSVSGIARSFVTYQLDGDGKRAMFYEISGNLQTSLVFFTSTFTMSADRRGFCSVCKAGSDWVCSRCAVPYCSRACQTKTYGLHRLVCRNLRKAPSKPTPFTPSVAPHTRLTAVPQAPLVPQSSTSPAMPTGRQSILESGTYRHIPHDLATPASPPTTTYAYEHTAATHLAPVAKSPVLHPAAPAAATHVDTVANPDSWFYLPLAPTMAAEQMALIPGLDQHPFPPTASATSPTYFEPAVAQTPVMPAAAVSTGSSLTYARIDRSPMQERLYQERKQRREQNRVRYSFVPLSPTRREAGPSTPLSSPRVPRTPPNTPNDPYASNGSSTPGVPPYRLEMVRAISFSVAYPDALVTPIQPPIDDAIPPVWYFEHLFHLNDDIHRKVILESEGRPLRHPLIMFFNEQKSGTLTKNLAVTKATGGVVPWWNGNVIVFRMDSSSPTGFAEPDLNYDGAIVAAELSRLYHVVNPASSRVCY</sequence>
<keyword evidence="3" id="KW-0862">Zinc</keyword>
<protein>
    <recommendedName>
        <fullName evidence="5">MYND-type domain-containing protein</fullName>
    </recommendedName>
</protein>
<evidence type="ECO:0000313" key="6">
    <source>
        <dbReference type="EMBL" id="KAL0948221.1"/>
    </source>
</evidence>
<dbReference type="SUPFAM" id="SSF144232">
    <property type="entry name" value="HIT/MYND zinc finger-like"/>
    <property type="match status" value="1"/>
</dbReference>
<name>A0ABR3IYE0_9AGAR</name>
<feature type="compositionally biased region" description="Basic and acidic residues" evidence="4">
    <location>
        <begin position="276"/>
        <end position="286"/>
    </location>
</feature>
<gene>
    <name evidence="6" type="ORF">HGRIS_010825</name>
</gene>
<accession>A0ABR3IYE0</accession>
<dbReference type="EMBL" id="JASNQZ010000014">
    <property type="protein sequence ID" value="KAL0948221.1"/>
    <property type="molecule type" value="Genomic_DNA"/>
</dbReference>
<evidence type="ECO:0000256" key="3">
    <source>
        <dbReference type="ARBA" id="ARBA00022833"/>
    </source>
</evidence>